<dbReference type="PROSITE" id="PS51819">
    <property type="entry name" value="VOC"/>
    <property type="match status" value="1"/>
</dbReference>
<accession>A0A2S4ZZ07</accession>
<protein>
    <recommendedName>
        <fullName evidence="2">Bleomycin resistance protein</fullName>
    </recommendedName>
</protein>
<dbReference type="Proteomes" id="UP000236893">
    <property type="component" value="Unassembled WGS sequence"/>
</dbReference>
<dbReference type="AlphaFoldDB" id="A0A2S4ZZ07"/>
<dbReference type="Pfam" id="PF19581">
    <property type="entry name" value="Glyoxalase_7"/>
    <property type="match status" value="1"/>
</dbReference>
<dbReference type="EMBL" id="PQVF01000013">
    <property type="protein sequence ID" value="POY35227.1"/>
    <property type="molecule type" value="Genomic_DNA"/>
</dbReference>
<evidence type="ECO:0000313" key="6">
    <source>
        <dbReference type="Proteomes" id="UP000236893"/>
    </source>
</evidence>
<gene>
    <name evidence="5" type="ORF">C3K47_16445</name>
</gene>
<evidence type="ECO:0000256" key="3">
    <source>
        <dbReference type="ARBA" id="ARBA00023251"/>
    </source>
</evidence>
<evidence type="ECO:0000313" key="5">
    <source>
        <dbReference type="EMBL" id="POY35227.1"/>
    </source>
</evidence>
<keyword evidence="6" id="KW-1185">Reference proteome</keyword>
<comment type="similarity">
    <text evidence="1">Belongs to the bleomycin resistance protein family.</text>
</comment>
<dbReference type="GO" id="GO:0046677">
    <property type="term" value="P:response to antibiotic"/>
    <property type="evidence" value="ECO:0007669"/>
    <property type="project" value="UniProtKB-KW"/>
</dbReference>
<organism evidence="5 6">
    <name type="scientific">Solitalea longa</name>
    <dbReference type="NCBI Taxonomy" id="2079460"/>
    <lineage>
        <taxon>Bacteria</taxon>
        <taxon>Pseudomonadati</taxon>
        <taxon>Bacteroidota</taxon>
        <taxon>Sphingobacteriia</taxon>
        <taxon>Sphingobacteriales</taxon>
        <taxon>Sphingobacteriaceae</taxon>
        <taxon>Solitalea</taxon>
    </lineage>
</organism>
<dbReference type="InterPro" id="IPR029068">
    <property type="entry name" value="Glyas_Bleomycin-R_OHBP_Dase"/>
</dbReference>
<proteinExistence type="inferred from homology"/>
<dbReference type="RefSeq" id="WP_103790314.1">
    <property type="nucleotide sequence ID" value="NZ_PQVF01000013.1"/>
</dbReference>
<dbReference type="SUPFAM" id="SSF54593">
    <property type="entry name" value="Glyoxalase/Bleomycin resistance protein/Dihydroxybiphenyl dioxygenase"/>
    <property type="match status" value="1"/>
</dbReference>
<dbReference type="InterPro" id="IPR037523">
    <property type="entry name" value="VOC_core"/>
</dbReference>
<dbReference type="OrthoDB" id="9798201at2"/>
<reference evidence="5 6" key="1">
    <citation type="submission" date="2018-01" db="EMBL/GenBank/DDBJ databases">
        <authorList>
            <person name="Gaut B.S."/>
            <person name="Morton B.R."/>
            <person name="Clegg M.T."/>
            <person name="Duvall M.R."/>
        </authorList>
    </citation>
    <scope>NUCLEOTIDE SEQUENCE [LARGE SCALE GENOMIC DNA]</scope>
    <source>
        <strain evidence="5 6">HR-AV</strain>
    </source>
</reference>
<sequence length="138" mass="15602">MASINTNIHFHGATPILRVQKLANSLHYYKKSLGFKLDWGGKELIAAVSRGSCSLILVEGDQGNPGSWVWIGINDVVKLHSEFITNGAKIRHAPTNYWWAYEMQVEDLDGNVLRFGSEPQKDMPIGQWLDMNGVEWQF</sequence>
<evidence type="ECO:0000259" key="4">
    <source>
        <dbReference type="PROSITE" id="PS51819"/>
    </source>
</evidence>
<dbReference type="Gene3D" id="3.10.180.10">
    <property type="entry name" value="2,3-Dihydroxybiphenyl 1,2-Dioxygenase, domain 1"/>
    <property type="match status" value="1"/>
</dbReference>
<dbReference type="InterPro" id="IPR000335">
    <property type="entry name" value="Bleomycin-R"/>
</dbReference>
<evidence type="ECO:0000256" key="2">
    <source>
        <dbReference type="ARBA" id="ARBA00021572"/>
    </source>
</evidence>
<evidence type="ECO:0000256" key="1">
    <source>
        <dbReference type="ARBA" id="ARBA00011051"/>
    </source>
</evidence>
<name>A0A2S4ZZ07_9SPHI</name>
<feature type="domain" description="VOC" evidence="4">
    <location>
        <begin position="9"/>
        <end position="118"/>
    </location>
</feature>
<comment type="caution">
    <text evidence="5">The sequence shown here is derived from an EMBL/GenBank/DDBJ whole genome shotgun (WGS) entry which is preliminary data.</text>
</comment>
<keyword evidence="3" id="KW-0046">Antibiotic resistance</keyword>